<keyword evidence="7 12" id="KW-1133">Transmembrane helix</keyword>
<dbReference type="FunFam" id="3.90.1480.20:FF:000015">
    <property type="entry name" value="Lactosylceramide alpha-2,3-sialyltransferase"/>
    <property type="match status" value="1"/>
</dbReference>
<dbReference type="PANTHER" id="PTHR46032:SF6">
    <property type="entry name" value="CMP-N-ACETYLNEURAMINATE-BETA-GALACTOSAMIDE-ALPHA-2,3-SIALYLTRANSFERASE 1"/>
    <property type="match status" value="1"/>
</dbReference>
<comment type="similarity">
    <text evidence="2">Belongs to the glycosyltransferase 29 family.</text>
</comment>
<keyword evidence="11" id="KW-0325">Glycoprotein</keyword>
<evidence type="ECO:0000313" key="13">
    <source>
        <dbReference type="Ensembl" id="ENSFHEP00000009141.1"/>
    </source>
</evidence>
<evidence type="ECO:0000256" key="12">
    <source>
        <dbReference type="SAM" id="Phobius"/>
    </source>
</evidence>
<dbReference type="Gene3D" id="3.90.1480.20">
    <property type="entry name" value="Glycosyl transferase family 29"/>
    <property type="match status" value="1"/>
</dbReference>
<evidence type="ECO:0000256" key="1">
    <source>
        <dbReference type="ARBA" id="ARBA00004323"/>
    </source>
</evidence>
<evidence type="ECO:0000313" key="14">
    <source>
        <dbReference type="Proteomes" id="UP000265000"/>
    </source>
</evidence>
<dbReference type="InterPro" id="IPR051757">
    <property type="entry name" value="Beta-gal_alpha2-3_sialyltrans"/>
</dbReference>
<dbReference type="InterPro" id="IPR001675">
    <property type="entry name" value="Glyco_trans_29"/>
</dbReference>
<comment type="subcellular location">
    <subcellularLocation>
        <location evidence="1">Golgi apparatus membrane</location>
        <topology evidence="1">Single-pass type II membrane protein</topology>
    </subcellularLocation>
</comment>
<name>A0A3Q2P9D2_FUNHE</name>
<evidence type="ECO:0000256" key="5">
    <source>
        <dbReference type="ARBA" id="ARBA00022692"/>
    </source>
</evidence>
<evidence type="ECO:0000256" key="4">
    <source>
        <dbReference type="ARBA" id="ARBA00022679"/>
    </source>
</evidence>
<dbReference type="AlphaFoldDB" id="A0A3Q2P9D2"/>
<evidence type="ECO:0008006" key="15">
    <source>
        <dbReference type="Google" id="ProtNLM"/>
    </source>
</evidence>
<keyword evidence="4" id="KW-0808">Transferase</keyword>
<keyword evidence="3" id="KW-0328">Glycosyltransferase</keyword>
<dbReference type="PANTHER" id="PTHR46032">
    <property type="entry name" value="ALPHA-2,3-SIALYLTRANSFERASE ST3GAL I ISOFORM X1"/>
    <property type="match status" value="1"/>
</dbReference>
<evidence type="ECO:0000256" key="7">
    <source>
        <dbReference type="ARBA" id="ARBA00022989"/>
    </source>
</evidence>
<keyword evidence="6" id="KW-0735">Signal-anchor</keyword>
<proteinExistence type="inferred from homology"/>
<keyword evidence="9 12" id="KW-0472">Membrane</keyword>
<keyword evidence="10" id="KW-1015">Disulfide bond</keyword>
<dbReference type="Pfam" id="PF00777">
    <property type="entry name" value="Glyco_transf_29"/>
    <property type="match status" value="2"/>
</dbReference>
<evidence type="ECO:0000256" key="3">
    <source>
        <dbReference type="ARBA" id="ARBA00022676"/>
    </source>
</evidence>
<dbReference type="STRING" id="8078.ENSFHEP00000009141"/>
<evidence type="ECO:0000256" key="11">
    <source>
        <dbReference type="ARBA" id="ARBA00023180"/>
    </source>
</evidence>
<accession>A0A3Q2P9D2</accession>
<reference evidence="13" key="2">
    <citation type="submission" date="2025-09" db="UniProtKB">
        <authorList>
            <consortium name="Ensembl"/>
        </authorList>
    </citation>
    <scope>IDENTIFICATION</scope>
</reference>
<protein>
    <recommendedName>
        <fullName evidence="15">ST3 beta-galactoside alpha-2,3-sialyltransferase 1</fullName>
    </recommendedName>
</protein>
<dbReference type="GO" id="GO:0003836">
    <property type="term" value="F:beta-galactoside (CMP) alpha-2,3-sialyltransferase activity"/>
    <property type="evidence" value="ECO:0007669"/>
    <property type="project" value="TreeGrafter"/>
</dbReference>
<evidence type="ECO:0000256" key="2">
    <source>
        <dbReference type="ARBA" id="ARBA00006003"/>
    </source>
</evidence>
<dbReference type="Ensembl" id="ENSFHET00000000984.1">
    <property type="protein sequence ID" value="ENSFHEP00000009141.1"/>
    <property type="gene ID" value="ENSFHEG00000010381.1"/>
</dbReference>
<dbReference type="GO" id="GO:0097503">
    <property type="term" value="P:sialylation"/>
    <property type="evidence" value="ECO:0007669"/>
    <property type="project" value="TreeGrafter"/>
</dbReference>
<feature type="transmembrane region" description="Helical" evidence="12">
    <location>
        <begin position="18"/>
        <end position="37"/>
    </location>
</feature>
<evidence type="ECO:0000256" key="9">
    <source>
        <dbReference type="ARBA" id="ARBA00023136"/>
    </source>
</evidence>
<keyword evidence="8" id="KW-0333">Golgi apparatus</keyword>
<sequence length="282" mass="32598">YVFPLTRLIFSMTFQVKILVFLLALASVAVVLEFFYVTDWIQLKVQNSCKCEKCFSKEDVFLNQHLNSSIEPFLSASTNLSEEDFIWWKHLQSNRHNFSYYKATVDKLFKIISPRPIFEKPRTDGCRTCAVVGNSVNLKGSHYGPLIDFQDFIIRINHGRVKGYEEDVGTRTTHRIMYPESGSTLDNTTHLVMFAFKMRDIEWLIRSFPTGSSGKYPSTGFMTLIFALHICDEVWFSFVSLVKCLVSKFSDVENIIKVQLSSNITFIQFRQASDSKGRILWL</sequence>
<evidence type="ECO:0000256" key="8">
    <source>
        <dbReference type="ARBA" id="ARBA00023034"/>
    </source>
</evidence>
<keyword evidence="14" id="KW-1185">Reference proteome</keyword>
<dbReference type="Proteomes" id="UP000265000">
    <property type="component" value="Unplaced"/>
</dbReference>
<dbReference type="GeneTree" id="ENSGT00940000154725"/>
<evidence type="ECO:0000256" key="10">
    <source>
        <dbReference type="ARBA" id="ARBA00023157"/>
    </source>
</evidence>
<dbReference type="GO" id="GO:0000139">
    <property type="term" value="C:Golgi membrane"/>
    <property type="evidence" value="ECO:0007669"/>
    <property type="project" value="UniProtKB-SubCell"/>
</dbReference>
<organism evidence="13 14">
    <name type="scientific">Fundulus heteroclitus</name>
    <name type="common">Killifish</name>
    <name type="synonym">Mummichog</name>
    <dbReference type="NCBI Taxonomy" id="8078"/>
    <lineage>
        <taxon>Eukaryota</taxon>
        <taxon>Metazoa</taxon>
        <taxon>Chordata</taxon>
        <taxon>Craniata</taxon>
        <taxon>Vertebrata</taxon>
        <taxon>Euteleostomi</taxon>
        <taxon>Actinopterygii</taxon>
        <taxon>Neopterygii</taxon>
        <taxon>Teleostei</taxon>
        <taxon>Neoteleostei</taxon>
        <taxon>Acanthomorphata</taxon>
        <taxon>Ovalentaria</taxon>
        <taxon>Atherinomorphae</taxon>
        <taxon>Cyprinodontiformes</taxon>
        <taxon>Fundulidae</taxon>
        <taxon>Fundulus</taxon>
    </lineage>
</organism>
<keyword evidence="5 12" id="KW-0812">Transmembrane</keyword>
<dbReference type="InterPro" id="IPR038578">
    <property type="entry name" value="GT29-like_sf"/>
</dbReference>
<reference evidence="13" key="1">
    <citation type="submission" date="2025-08" db="UniProtKB">
        <authorList>
            <consortium name="Ensembl"/>
        </authorList>
    </citation>
    <scope>IDENTIFICATION</scope>
</reference>
<evidence type="ECO:0000256" key="6">
    <source>
        <dbReference type="ARBA" id="ARBA00022968"/>
    </source>
</evidence>